<gene>
    <name evidence="2" type="ORF">KME07_19975</name>
</gene>
<evidence type="ECO:0000259" key="1">
    <source>
        <dbReference type="Pfam" id="PF00535"/>
    </source>
</evidence>
<comment type="caution">
    <text evidence="2">The sequence shown here is derived from an EMBL/GenBank/DDBJ whole genome shotgun (WGS) entry which is preliminary data.</text>
</comment>
<sequence length="301" mass="33736">MNVQPKVSVLIPVYNAEKYLSKALESILSQTFTDFEVMAVDDGSTDKSLDILKQFAKQDQRILVLSRPNTGIVGALNDGLALLSGQYVARIDADDIALPHLFEQQVSFLDSHSDHVAVGCRVLFIDPSGLPIREANDVLEHEEIDQLHLAGHGTFPHSGSMIRRDALLKIEGYCKAAELSEDIDLWLRLAEIGRLENLPDVLLQYRLHFQSIGHSKSVRQQQANAWVVNEAHVRRGLVPPPPKQINTKSRVSEITYQTWAWWALQGGHLDTARKYALLVLRKKPLAIDSWKLLACVARGNR</sequence>
<dbReference type="InterPro" id="IPR050834">
    <property type="entry name" value="Glycosyltransf_2"/>
</dbReference>
<evidence type="ECO:0000313" key="2">
    <source>
        <dbReference type="EMBL" id="MBW4467711.1"/>
    </source>
</evidence>
<keyword evidence="2" id="KW-0808">Transferase</keyword>
<accession>A0A951PDK4</accession>
<dbReference type="PANTHER" id="PTHR43685:SF10">
    <property type="entry name" value="LACTO-N-NEOTETRAOSE BIOSYNTHESIS GLYCOSYL TRANSFERASE LGTA"/>
    <property type="match status" value="1"/>
</dbReference>
<protein>
    <submittedName>
        <fullName evidence="2">Glycosyltransferase</fullName>
        <ecNumber evidence="2">2.4.-.-</ecNumber>
    </submittedName>
</protein>
<dbReference type="SUPFAM" id="SSF53448">
    <property type="entry name" value="Nucleotide-diphospho-sugar transferases"/>
    <property type="match status" value="1"/>
</dbReference>
<dbReference type="EC" id="2.4.-.-" evidence="2"/>
<dbReference type="PANTHER" id="PTHR43685">
    <property type="entry name" value="GLYCOSYLTRANSFERASE"/>
    <property type="match status" value="1"/>
</dbReference>
<feature type="domain" description="Glycosyltransferase 2-like" evidence="1">
    <location>
        <begin position="8"/>
        <end position="167"/>
    </location>
</feature>
<reference evidence="2" key="2">
    <citation type="journal article" date="2022" name="Microbiol. Resour. Announc.">
        <title>Metagenome Sequencing to Explore Phylogenomics of Terrestrial Cyanobacteria.</title>
        <authorList>
            <person name="Ward R.D."/>
            <person name="Stajich J.E."/>
            <person name="Johansen J.R."/>
            <person name="Huntemann M."/>
            <person name="Clum A."/>
            <person name="Foster B."/>
            <person name="Foster B."/>
            <person name="Roux S."/>
            <person name="Palaniappan K."/>
            <person name="Varghese N."/>
            <person name="Mukherjee S."/>
            <person name="Reddy T.B.K."/>
            <person name="Daum C."/>
            <person name="Copeland A."/>
            <person name="Chen I.A."/>
            <person name="Ivanova N.N."/>
            <person name="Kyrpides N.C."/>
            <person name="Shapiro N."/>
            <person name="Eloe-Fadrosh E.A."/>
            <person name="Pietrasiak N."/>
        </authorList>
    </citation>
    <scope>NUCLEOTIDE SEQUENCE</scope>
    <source>
        <strain evidence="2">GSE-TBD4-15B</strain>
    </source>
</reference>
<name>A0A951PDK4_9CYAN</name>
<dbReference type="Pfam" id="PF00535">
    <property type="entry name" value="Glycos_transf_2"/>
    <property type="match status" value="1"/>
</dbReference>
<dbReference type="InterPro" id="IPR029044">
    <property type="entry name" value="Nucleotide-diphossugar_trans"/>
</dbReference>
<dbReference type="GO" id="GO:0016757">
    <property type="term" value="F:glycosyltransferase activity"/>
    <property type="evidence" value="ECO:0007669"/>
    <property type="project" value="UniProtKB-KW"/>
</dbReference>
<dbReference type="Gene3D" id="3.90.550.10">
    <property type="entry name" value="Spore Coat Polysaccharide Biosynthesis Protein SpsA, Chain A"/>
    <property type="match status" value="1"/>
</dbReference>
<dbReference type="EMBL" id="JAHHHV010000079">
    <property type="protein sequence ID" value="MBW4467711.1"/>
    <property type="molecule type" value="Genomic_DNA"/>
</dbReference>
<evidence type="ECO:0000313" key="3">
    <source>
        <dbReference type="Proteomes" id="UP000707356"/>
    </source>
</evidence>
<dbReference type="AlphaFoldDB" id="A0A951PDK4"/>
<organism evidence="2 3">
    <name type="scientific">Pegethrix bostrychoides GSE-TBD4-15B</name>
    <dbReference type="NCBI Taxonomy" id="2839662"/>
    <lineage>
        <taxon>Bacteria</taxon>
        <taxon>Bacillati</taxon>
        <taxon>Cyanobacteriota</taxon>
        <taxon>Cyanophyceae</taxon>
        <taxon>Oculatellales</taxon>
        <taxon>Oculatellaceae</taxon>
        <taxon>Pegethrix</taxon>
    </lineage>
</organism>
<keyword evidence="2" id="KW-0328">Glycosyltransferase</keyword>
<reference evidence="2" key="1">
    <citation type="submission" date="2021-05" db="EMBL/GenBank/DDBJ databases">
        <authorList>
            <person name="Pietrasiak N."/>
            <person name="Ward R."/>
            <person name="Stajich J.E."/>
            <person name="Kurbessoian T."/>
        </authorList>
    </citation>
    <scope>NUCLEOTIDE SEQUENCE</scope>
    <source>
        <strain evidence="2">GSE-TBD4-15B</strain>
    </source>
</reference>
<proteinExistence type="predicted"/>
<dbReference type="InterPro" id="IPR001173">
    <property type="entry name" value="Glyco_trans_2-like"/>
</dbReference>
<dbReference type="Proteomes" id="UP000707356">
    <property type="component" value="Unassembled WGS sequence"/>
</dbReference>